<gene>
    <name evidence="2" type="ORF">H5410_004439</name>
</gene>
<keyword evidence="1" id="KW-0812">Transmembrane</keyword>
<evidence type="ECO:0000256" key="1">
    <source>
        <dbReference type="SAM" id="Phobius"/>
    </source>
</evidence>
<evidence type="ECO:0000313" key="2">
    <source>
        <dbReference type="EMBL" id="KAG5632722.1"/>
    </source>
</evidence>
<sequence length="98" mass="10895">MSTMPLPLLLRLTTLVPIFLLLITIGFLVDSKNGEVVYPLCGHVDYLFESSWHSNGLTFASGNKYKCVKYGIFKNLSKSVTTLKGNLGAIWSICYMSN</sequence>
<dbReference type="PANTHER" id="PTHR43991">
    <property type="entry name" value="WD REPEAT PROTEIN (AFU_ORTHOLOGUE AFUA_8G05640)-RELATED"/>
    <property type="match status" value="1"/>
</dbReference>
<evidence type="ECO:0000313" key="3">
    <source>
        <dbReference type="Proteomes" id="UP000824120"/>
    </source>
</evidence>
<dbReference type="PANTHER" id="PTHR43991:SF38">
    <property type="entry name" value="OS02G0721600 PROTEIN"/>
    <property type="match status" value="1"/>
</dbReference>
<comment type="caution">
    <text evidence="2">The sequence shown here is derived from an EMBL/GenBank/DDBJ whole genome shotgun (WGS) entry which is preliminary data.</text>
</comment>
<reference evidence="2 3" key="1">
    <citation type="submission" date="2020-09" db="EMBL/GenBank/DDBJ databases">
        <title>De no assembly of potato wild relative species, Solanum commersonii.</title>
        <authorList>
            <person name="Cho K."/>
        </authorList>
    </citation>
    <scope>NUCLEOTIDE SEQUENCE [LARGE SCALE GENOMIC DNA]</scope>
    <source>
        <strain evidence="2">LZ3.2</strain>
        <tissue evidence="2">Leaf</tissue>
    </source>
</reference>
<dbReference type="Proteomes" id="UP000824120">
    <property type="component" value="Chromosome 1"/>
</dbReference>
<name>A0A9J6B809_SOLCO</name>
<protein>
    <submittedName>
        <fullName evidence="2">Uncharacterized protein</fullName>
    </submittedName>
</protein>
<keyword evidence="3" id="KW-1185">Reference proteome</keyword>
<accession>A0A9J6B809</accession>
<proteinExistence type="predicted"/>
<dbReference type="AlphaFoldDB" id="A0A9J6B809"/>
<organism evidence="2 3">
    <name type="scientific">Solanum commersonii</name>
    <name type="common">Commerson's wild potato</name>
    <name type="synonym">Commerson's nightshade</name>
    <dbReference type="NCBI Taxonomy" id="4109"/>
    <lineage>
        <taxon>Eukaryota</taxon>
        <taxon>Viridiplantae</taxon>
        <taxon>Streptophyta</taxon>
        <taxon>Embryophyta</taxon>
        <taxon>Tracheophyta</taxon>
        <taxon>Spermatophyta</taxon>
        <taxon>Magnoliopsida</taxon>
        <taxon>eudicotyledons</taxon>
        <taxon>Gunneridae</taxon>
        <taxon>Pentapetalae</taxon>
        <taxon>asterids</taxon>
        <taxon>lamiids</taxon>
        <taxon>Solanales</taxon>
        <taxon>Solanaceae</taxon>
        <taxon>Solanoideae</taxon>
        <taxon>Solaneae</taxon>
        <taxon>Solanum</taxon>
    </lineage>
</organism>
<keyword evidence="1" id="KW-1133">Transmembrane helix</keyword>
<dbReference type="SUPFAM" id="SSF50978">
    <property type="entry name" value="WD40 repeat-like"/>
    <property type="match status" value="1"/>
</dbReference>
<feature type="transmembrane region" description="Helical" evidence="1">
    <location>
        <begin position="6"/>
        <end position="29"/>
    </location>
</feature>
<dbReference type="OrthoDB" id="20669at2759"/>
<dbReference type="InterPro" id="IPR036322">
    <property type="entry name" value="WD40_repeat_dom_sf"/>
</dbReference>
<keyword evidence="1" id="KW-0472">Membrane</keyword>
<dbReference type="EMBL" id="JACXVP010000001">
    <property type="protein sequence ID" value="KAG5632722.1"/>
    <property type="molecule type" value="Genomic_DNA"/>
</dbReference>